<name>A0A2P2JMY6_RHIMU</name>
<accession>A0A2P2JMY6</accession>
<reference evidence="1" key="1">
    <citation type="submission" date="2018-02" db="EMBL/GenBank/DDBJ databases">
        <title>Rhizophora mucronata_Transcriptome.</title>
        <authorList>
            <person name="Meera S.P."/>
            <person name="Sreeshan A."/>
            <person name="Augustine A."/>
        </authorList>
    </citation>
    <scope>NUCLEOTIDE SEQUENCE</scope>
    <source>
        <tissue evidence="1">Leaf</tissue>
    </source>
</reference>
<dbReference type="EMBL" id="GGEC01014351">
    <property type="protein sequence ID" value="MBW94834.1"/>
    <property type="molecule type" value="Transcribed_RNA"/>
</dbReference>
<dbReference type="AlphaFoldDB" id="A0A2P2JMY6"/>
<organism evidence="1">
    <name type="scientific">Rhizophora mucronata</name>
    <name type="common">Asiatic mangrove</name>
    <dbReference type="NCBI Taxonomy" id="61149"/>
    <lineage>
        <taxon>Eukaryota</taxon>
        <taxon>Viridiplantae</taxon>
        <taxon>Streptophyta</taxon>
        <taxon>Embryophyta</taxon>
        <taxon>Tracheophyta</taxon>
        <taxon>Spermatophyta</taxon>
        <taxon>Magnoliopsida</taxon>
        <taxon>eudicotyledons</taxon>
        <taxon>Gunneridae</taxon>
        <taxon>Pentapetalae</taxon>
        <taxon>rosids</taxon>
        <taxon>fabids</taxon>
        <taxon>Malpighiales</taxon>
        <taxon>Rhizophoraceae</taxon>
        <taxon>Rhizophora</taxon>
    </lineage>
</organism>
<protein>
    <submittedName>
        <fullName evidence="1">Uncharacterized protein</fullName>
    </submittedName>
</protein>
<evidence type="ECO:0000313" key="1">
    <source>
        <dbReference type="EMBL" id="MBW94834.1"/>
    </source>
</evidence>
<sequence>MDDNNEEPKVDTSVHVPIRKKTKQENFPWKQILKNQYSRYISLNEEKPQAIIPYKEQSDRGLQKLNNQTLMIEGKLSVRTH</sequence>
<proteinExistence type="predicted"/>